<feature type="non-terminal residue" evidence="1">
    <location>
        <position position="1"/>
    </location>
</feature>
<protein>
    <submittedName>
        <fullName evidence="1">Uncharacterized protein</fullName>
    </submittedName>
</protein>
<keyword evidence="2" id="KW-1185">Reference proteome</keyword>
<evidence type="ECO:0000313" key="2">
    <source>
        <dbReference type="Proteomes" id="UP000053760"/>
    </source>
</evidence>
<name>A0A091GLK0_CUCCA</name>
<accession>A0A091GLK0</accession>
<reference evidence="1 2" key="1">
    <citation type="submission" date="2014-04" db="EMBL/GenBank/DDBJ databases">
        <title>Genome evolution of avian class.</title>
        <authorList>
            <person name="Zhang G."/>
            <person name="Li C."/>
        </authorList>
    </citation>
    <scope>NUCLEOTIDE SEQUENCE [LARGE SCALE GENOMIC DNA]</scope>
    <source>
        <strain evidence="1">BGI_N303</strain>
    </source>
</reference>
<organism evidence="1 2">
    <name type="scientific">Cuculus canorus</name>
    <name type="common">Common cuckoo</name>
    <dbReference type="NCBI Taxonomy" id="55661"/>
    <lineage>
        <taxon>Eukaryota</taxon>
        <taxon>Metazoa</taxon>
        <taxon>Chordata</taxon>
        <taxon>Craniata</taxon>
        <taxon>Vertebrata</taxon>
        <taxon>Euteleostomi</taxon>
        <taxon>Archelosauria</taxon>
        <taxon>Archosauria</taxon>
        <taxon>Dinosauria</taxon>
        <taxon>Saurischia</taxon>
        <taxon>Theropoda</taxon>
        <taxon>Coelurosauria</taxon>
        <taxon>Aves</taxon>
        <taxon>Neognathae</taxon>
        <taxon>Neoaves</taxon>
        <taxon>Otidimorphae</taxon>
        <taxon>Cuculiformes</taxon>
        <taxon>Cuculidae</taxon>
        <taxon>Cuculus</taxon>
    </lineage>
</organism>
<dbReference type="EMBL" id="KL448290">
    <property type="protein sequence ID" value="KFO82059.1"/>
    <property type="molecule type" value="Genomic_DNA"/>
</dbReference>
<evidence type="ECO:0000313" key="1">
    <source>
        <dbReference type="EMBL" id="KFO82059.1"/>
    </source>
</evidence>
<dbReference type="AlphaFoldDB" id="A0A091GLK0"/>
<feature type="non-terminal residue" evidence="1">
    <location>
        <position position="156"/>
    </location>
</feature>
<gene>
    <name evidence="1" type="ORF">N303_04299</name>
</gene>
<dbReference type="Proteomes" id="UP000053760">
    <property type="component" value="Unassembled WGS sequence"/>
</dbReference>
<proteinExistence type="predicted"/>
<sequence>QCVAFIDGDSVGDTIPRVHDNASSAAGGIEGEHSLDGNIHSWCIEGLKHDLGHLLPVGLRVQGGLSEQDRVLLWGHTQLIVEGVVPDLLHVIPVGDDAMFNGVLQGEDASLALGLIPDVAVLLPHAHHHTLMPRASHDGGEHSAGGIIPCKACFAH</sequence>